<gene>
    <name evidence="1" type="ORF">GCM10007939_16880</name>
</gene>
<dbReference type="InterPro" id="IPR021959">
    <property type="entry name" value="DUF3576"/>
</dbReference>
<comment type="caution">
    <text evidence="1">The sequence shown here is derived from an EMBL/GenBank/DDBJ whole genome shotgun (WGS) entry which is preliminary data.</text>
</comment>
<evidence type="ECO:0000313" key="1">
    <source>
        <dbReference type="EMBL" id="GLQ35405.1"/>
    </source>
</evidence>
<name>A0ABQ5VVF9_9RHOB</name>
<keyword evidence="2" id="KW-1185">Reference proteome</keyword>
<sequence length="154" mass="16400">MVGVNMKASIGISVFFTVSALLLTACGEGTTAPQEPKAEEKEARIQDLFLRPDASVSVVVNKYLWNASLDVLNFLPVESADPFTGVLSFGYGRAPGSGTAYRATVLVSGPALDARSLRVSVQTRGGTASAETQRQIENAILTRARQIRIATAKR</sequence>
<evidence type="ECO:0000313" key="2">
    <source>
        <dbReference type="Proteomes" id="UP001156694"/>
    </source>
</evidence>
<accession>A0ABQ5VVF9</accession>
<organism evidence="1 2">
    <name type="scientific">Amylibacter marinus</name>
    <dbReference type="NCBI Taxonomy" id="1475483"/>
    <lineage>
        <taxon>Bacteria</taxon>
        <taxon>Pseudomonadati</taxon>
        <taxon>Pseudomonadota</taxon>
        <taxon>Alphaproteobacteria</taxon>
        <taxon>Rhodobacterales</taxon>
        <taxon>Paracoccaceae</taxon>
        <taxon>Amylibacter</taxon>
    </lineage>
</organism>
<evidence type="ECO:0008006" key="3">
    <source>
        <dbReference type="Google" id="ProtNLM"/>
    </source>
</evidence>
<reference evidence="2" key="1">
    <citation type="journal article" date="2019" name="Int. J. Syst. Evol. Microbiol.">
        <title>The Global Catalogue of Microorganisms (GCM) 10K type strain sequencing project: providing services to taxonomists for standard genome sequencing and annotation.</title>
        <authorList>
            <consortium name="The Broad Institute Genomics Platform"/>
            <consortium name="The Broad Institute Genome Sequencing Center for Infectious Disease"/>
            <person name="Wu L."/>
            <person name="Ma J."/>
        </authorList>
    </citation>
    <scope>NUCLEOTIDE SEQUENCE [LARGE SCALE GENOMIC DNA]</scope>
    <source>
        <strain evidence="2">NBRC 110140</strain>
    </source>
</reference>
<dbReference type="Proteomes" id="UP001156694">
    <property type="component" value="Unassembled WGS sequence"/>
</dbReference>
<protein>
    <recommendedName>
        <fullName evidence="3">DUF3576 domain-containing protein</fullName>
    </recommendedName>
</protein>
<dbReference type="EMBL" id="BSNN01000004">
    <property type="protein sequence ID" value="GLQ35405.1"/>
    <property type="molecule type" value="Genomic_DNA"/>
</dbReference>
<proteinExistence type="predicted"/>
<dbReference type="PROSITE" id="PS51257">
    <property type="entry name" value="PROKAR_LIPOPROTEIN"/>
    <property type="match status" value="1"/>
</dbReference>
<dbReference type="Pfam" id="PF12100">
    <property type="entry name" value="DUF3576"/>
    <property type="match status" value="1"/>
</dbReference>